<dbReference type="EMBL" id="JBGNUJ010000010">
    <property type="protein sequence ID" value="KAL3954807.1"/>
    <property type="molecule type" value="Genomic_DNA"/>
</dbReference>
<accession>A0ACC4DFB5</accession>
<keyword evidence="2" id="KW-1185">Reference proteome</keyword>
<dbReference type="Proteomes" id="UP001638806">
    <property type="component" value="Unassembled WGS sequence"/>
</dbReference>
<reference evidence="1" key="1">
    <citation type="submission" date="2024-12" db="EMBL/GenBank/DDBJ databases">
        <title>Comparative genomics and development of molecular markers within Purpureocillium lilacinum and among Purpureocillium species.</title>
        <authorList>
            <person name="Yeh Z.-Y."/>
            <person name="Ni N.-T."/>
            <person name="Lo P.-H."/>
            <person name="Mushyakhwo K."/>
            <person name="Lin C.-F."/>
            <person name="Nai Y.-S."/>
        </authorList>
    </citation>
    <scope>NUCLEOTIDE SEQUENCE</scope>
    <source>
        <strain evidence="1">NCHU-NPUST-175</strain>
    </source>
</reference>
<evidence type="ECO:0000313" key="2">
    <source>
        <dbReference type="Proteomes" id="UP001638806"/>
    </source>
</evidence>
<comment type="caution">
    <text evidence="1">The sequence shown here is derived from an EMBL/GenBank/DDBJ whole genome shotgun (WGS) entry which is preliminary data.</text>
</comment>
<name>A0ACC4DFB5_PURLI</name>
<evidence type="ECO:0000313" key="1">
    <source>
        <dbReference type="EMBL" id="KAL3954807.1"/>
    </source>
</evidence>
<gene>
    <name evidence="1" type="ORF">ACCO45_010370</name>
</gene>
<sequence length="135" mass="14793">MHARQKTRRPSHAHTGKAPLLSTPSSNFPIYQRPPPPAPSNDDRKATNLLRTLVPIAALVGLERPEEALTSDAVSPIALGARNHPATPHTTSTPTTTQHRVQPSLRRSFAVLAHARLANRQMRTAAPFTAHQMPW</sequence>
<protein>
    <submittedName>
        <fullName evidence="1">Uncharacterized protein</fullName>
    </submittedName>
</protein>
<organism evidence="1 2">
    <name type="scientific">Purpureocillium lilacinum</name>
    <name type="common">Paecilomyces lilacinus</name>
    <dbReference type="NCBI Taxonomy" id="33203"/>
    <lineage>
        <taxon>Eukaryota</taxon>
        <taxon>Fungi</taxon>
        <taxon>Dikarya</taxon>
        <taxon>Ascomycota</taxon>
        <taxon>Pezizomycotina</taxon>
        <taxon>Sordariomycetes</taxon>
        <taxon>Hypocreomycetidae</taxon>
        <taxon>Hypocreales</taxon>
        <taxon>Ophiocordycipitaceae</taxon>
        <taxon>Purpureocillium</taxon>
    </lineage>
</organism>
<proteinExistence type="predicted"/>